<dbReference type="EnsemblMetazoa" id="ENSAATROPT002771">
    <property type="protein sequence ID" value="ENSAATROPP002663"/>
    <property type="gene ID" value="ENSAATROPG002198"/>
</dbReference>
<reference evidence="1" key="1">
    <citation type="submission" date="2024-04" db="UniProtKB">
        <authorList>
            <consortium name="EnsemblMetazoa"/>
        </authorList>
    </citation>
    <scope>IDENTIFICATION</scope>
    <source>
        <strain evidence="1">EBRO</strain>
    </source>
</reference>
<evidence type="ECO:0000313" key="2">
    <source>
        <dbReference type="Proteomes" id="UP000075880"/>
    </source>
</evidence>
<keyword evidence="2" id="KW-1185">Reference proteome</keyword>
<organism evidence="1 2">
    <name type="scientific">Anopheles atroparvus</name>
    <name type="common">European mosquito</name>
    <dbReference type="NCBI Taxonomy" id="41427"/>
    <lineage>
        <taxon>Eukaryota</taxon>
        <taxon>Metazoa</taxon>
        <taxon>Ecdysozoa</taxon>
        <taxon>Arthropoda</taxon>
        <taxon>Hexapoda</taxon>
        <taxon>Insecta</taxon>
        <taxon>Pterygota</taxon>
        <taxon>Neoptera</taxon>
        <taxon>Endopterygota</taxon>
        <taxon>Diptera</taxon>
        <taxon>Nematocera</taxon>
        <taxon>Culicoidea</taxon>
        <taxon>Culicidae</taxon>
        <taxon>Anophelinae</taxon>
        <taxon>Anopheles</taxon>
    </lineage>
</organism>
<dbReference type="AlphaFoldDB" id="A0AAG5CVW7"/>
<name>A0AAG5CVW7_ANOAO</name>
<proteinExistence type="predicted"/>
<evidence type="ECO:0000313" key="1">
    <source>
        <dbReference type="EnsemblMetazoa" id="ENSAATROPP002663"/>
    </source>
</evidence>
<protein>
    <submittedName>
        <fullName evidence="1">Uncharacterized protein</fullName>
    </submittedName>
</protein>
<sequence>MGRSVGLEGVVVAKLKKSVKEVNHVLRCVFEKNTFQR</sequence>
<accession>A0AAG5CVW7</accession>
<dbReference type="Proteomes" id="UP000075880">
    <property type="component" value="Unassembled WGS sequence"/>
</dbReference>